<reference evidence="10" key="2">
    <citation type="submission" date="2025-08" db="UniProtKB">
        <authorList>
            <consortium name="Ensembl"/>
        </authorList>
    </citation>
    <scope>IDENTIFICATION</scope>
</reference>
<evidence type="ECO:0000256" key="6">
    <source>
        <dbReference type="ARBA" id="ARBA00023157"/>
    </source>
</evidence>
<keyword evidence="2" id="KW-1003">Cell membrane</keyword>
<organism evidence="10 11">
    <name type="scientific">Salarias fasciatus</name>
    <name type="common">Jewelled blenny</name>
    <name type="synonym">Blennius fasciatus</name>
    <dbReference type="NCBI Taxonomy" id="181472"/>
    <lineage>
        <taxon>Eukaryota</taxon>
        <taxon>Metazoa</taxon>
        <taxon>Chordata</taxon>
        <taxon>Craniata</taxon>
        <taxon>Vertebrata</taxon>
        <taxon>Euteleostomi</taxon>
        <taxon>Actinopterygii</taxon>
        <taxon>Neopterygii</taxon>
        <taxon>Teleostei</taxon>
        <taxon>Neoteleostei</taxon>
        <taxon>Acanthomorphata</taxon>
        <taxon>Ovalentaria</taxon>
        <taxon>Blenniimorphae</taxon>
        <taxon>Blenniiformes</taxon>
        <taxon>Blennioidei</taxon>
        <taxon>Blenniidae</taxon>
        <taxon>Salariinae</taxon>
        <taxon>Salarias</taxon>
    </lineage>
</organism>
<evidence type="ECO:0000256" key="4">
    <source>
        <dbReference type="ARBA" id="ARBA00022859"/>
    </source>
</evidence>
<evidence type="ECO:0000256" key="1">
    <source>
        <dbReference type="ARBA" id="ARBA00004236"/>
    </source>
</evidence>
<evidence type="ECO:0000256" key="5">
    <source>
        <dbReference type="ARBA" id="ARBA00023136"/>
    </source>
</evidence>
<accession>A0A672INB9</accession>
<proteinExistence type="predicted"/>
<evidence type="ECO:0000256" key="7">
    <source>
        <dbReference type="ARBA" id="ARBA00023180"/>
    </source>
</evidence>
<dbReference type="GO" id="GO:0002376">
    <property type="term" value="P:immune system process"/>
    <property type="evidence" value="ECO:0007669"/>
    <property type="project" value="UniProtKB-KW"/>
</dbReference>
<evidence type="ECO:0000313" key="11">
    <source>
        <dbReference type="Proteomes" id="UP000472267"/>
    </source>
</evidence>
<dbReference type="OMA" id="NGNYCER"/>
<keyword evidence="6" id="KW-1015">Disulfide bond</keyword>
<dbReference type="Proteomes" id="UP000472267">
    <property type="component" value="Chromosome 2"/>
</dbReference>
<dbReference type="PANTHER" id="PTHR19433:SF111">
    <property type="entry name" value="T CELL RECEPTOR ALPHA VARIABLE 4"/>
    <property type="match status" value="1"/>
</dbReference>
<dbReference type="GO" id="GO:0009617">
    <property type="term" value="P:response to bacterium"/>
    <property type="evidence" value="ECO:0007669"/>
    <property type="project" value="TreeGrafter"/>
</dbReference>
<feature type="signal peptide" evidence="8">
    <location>
        <begin position="1"/>
        <end position="19"/>
    </location>
</feature>
<dbReference type="PANTHER" id="PTHR19433">
    <property type="entry name" value="T-CELL RECEPTOR ALPHA CHAIN V REGION-RELATED"/>
    <property type="match status" value="1"/>
</dbReference>
<reference evidence="10" key="3">
    <citation type="submission" date="2025-09" db="UniProtKB">
        <authorList>
            <consortium name="Ensembl"/>
        </authorList>
    </citation>
    <scope>IDENTIFICATION</scope>
</reference>
<evidence type="ECO:0000256" key="2">
    <source>
        <dbReference type="ARBA" id="ARBA00022475"/>
    </source>
</evidence>
<dbReference type="AlphaFoldDB" id="A0A672INB9"/>
<dbReference type="InterPro" id="IPR003599">
    <property type="entry name" value="Ig_sub"/>
</dbReference>
<keyword evidence="11" id="KW-1185">Reference proteome</keyword>
<dbReference type="InterPro" id="IPR013783">
    <property type="entry name" value="Ig-like_fold"/>
</dbReference>
<comment type="subcellular location">
    <subcellularLocation>
        <location evidence="1">Cell membrane</location>
    </subcellularLocation>
</comment>
<name>A0A672INB9_SALFA</name>
<dbReference type="Ensembl" id="ENSSFAT00005044879.1">
    <property type="protein sequence ID" value="ENSSFAP00005043331.1"/>
    <property type="gene ID" value="ENSSFAG00005021443.1"/>
</dbReference>
<evidence type="ECO:0000256" key="3">
    <source>
        <dbReference type="ARBA" id="ARBA00022729"/>
    </source>
</evidence>
<dbReference type="Gene3D" id="2.60.40.10">
    <property type="entry name" value="Immunoglobulins"/>
    <property type="match status" value="2"/>
</dbReference>
<keyword evidence="7" id="KW-0325">Glycoprotein</keyword>
<evidence type="ECO:0000259" key="9">
    <source>
        <dbReference type="PROSITE" id="PS50835"/>
    </source>
</evidence>
<protein>
    <recommendedName>
        <fullName evidence="9">Ig-like domain-containing protein</fullName>
    </recommendedName>
</protein>
<evidence type="ECO:0000313" key="10">
    <source>
        <dbReference type="Ensembl" id="ENSSFAP00005043331.1"/>
    </source>
</evidence>
<dbReference type="PROSITE" id="PS50835">
    <property type="entry name" value="IG_LIKE"/>
    <property type="match status" value="1"/>
</dbReference>
<reference evidence="10" key="1">
    <citation type="submission" date="2019-06" db="EMBL/GenBank/DDBJ databases">
        <authorList>
            <consortium name="Wellcome Sanger Institute Data Sharing"/>
        </authorList>
    </citation>
    <scope>NUCLEOTIDE SEQUENCE [LARGE SCALE GENOMIC DNA]</scope>
</reference>
<dbReference type="InterPro" id="IPR013106">
    <property type="entry name" value="Ig_V-set"/>
</dbReference>
<dbReference type="SUPFAM" id="SSF48726">
    <property type="entry name" value="Immunoglobulin"/>
    <property type="match status" value="2"/>
</dbReference>
<feature type="chain" id="PRO_5025575381" description="Ig-like domain-containing protein" evidence="8">
    <location>
        <begin position="20"/>
        <end position="331"/>
    </location>
</feature>
<dbReference type="Pfam" id="PF07686">
    <property type="entry name" value="V-set"/>
    <property type="match status" value="2"/>
</dbReference>
<dbReference type="CDD" id="cd00099">
    <property type="entry name" value="IgV"/>
    <property type="match status" value="1"/>
</dbReference>
<keyword evidence="5" id="KW-0472">Membrane</keyword>
<feature type="domain" description="Ig-like" evidence="9">
    <location>
        <begin position="127"/>
        <end position="221"/>
    </location>
</feature>
<dbReference type="GO" id="GO:0005886">
    <property type="term" value="C:plasma membrane"/>
    <property type="evidence" value="ECO:0007669"/>
    <property type="project" value="UniProtKB-SubCell"/>
</dbReference>
<dbReference type="InterPro" id="IPR052051">
    <property type="entry name" value="TCR_complex_component"/>
</dbReference>
<sequence length="331" mass="36968">PTFPLNVFIIITSFSVTKSQSGHCGIKSVTAQQNVTLTCPRTLGHKELMYWIRIISGHQSEFLGGTYGFDYSPVHQTRHFTTKQELGTFILHIHQTQISDTGLYYCIQTETLEMTFVRGVFLKVKGPKSSISGIVQAPPSAAVHPGESVSLQCSVLSDSEKKTCSEDYRVHWFRAGSHQSHPSFIYTHGDKAECQKSSQKCFYSFSKKVSVSDAGTYYCAVAACGEVMFGNGAKLDIKAKNSRVIITFVPVFSQTDEASLIYSAPTFSRKKVTKEERGNTHSAQKQTIYSDFLFHHGVKIDGITKKKKRKKKKEGKRFSQELVNIVPLIVN</sequence>
<dbReference type="SMART" id="SM00406">
    <property type="entry name" value="IGv"/>
    <property type="match status" value="2"/>
</dbReference>
<dbReference type="SMART" id="SM00409">
    <property type="entry name" value="IG"/>
    <property type="match status" value="2"/>
</dbReference>
<keyword evidence="3 8" id="KW-0732">Signal</keyword>
<dbReference type="InParanoid" id="A0A672INB9"/>
<keyword evidence="4" id="KW-0391">Immunity</keyword>
<dbReference type="InterPro" id="IPR007110">
    <property type="entry name" value="Ig-like_dom"/>
</dbReference>
<evidence type="ECO:0000256" key="8">
    <source>
        <dbReference type="SAM" id="SignalP"/>
    </source>
</evidence>
<dbReference type="InterPro" id="IPR036179">
    <property type="entry name" value="Ig-like_dom_sf"/>
</dbReference>